<dbReference type="Pfam" id="PF00512">
    <property type="entry name" value="HisKA"/>
    <property type="match status" value="1"/>
</dbReference>
<dbReference type="GO" id="GO:0000155">
    <property type="term" value="F:phosphorelay sensor kinase activity"/>
    <property type="evidence" value="ECO:0007669"/>
    <property type="project" value="InterPro"/>
</dbReference>
<feature type="domain" description="Histidine kinase" evidence="13">
    <location>
        <begin position="222"/>
        <end position="445"/>
    </location>
</feature>
<dbReference type="SUPFAM" id="SSF55785">
    <property type="entry name" value="PYP-like sensor domain (PAS domain)"/>
    <property type="match status" value="1"/>
</dbReference>
<dbReference type="GO" id="GO:0016036">
    <property type="term" value="P:cellular response to phosphate starvation"/>
    <property type="evidence" value="ECO:0007669"/>
    <property type="project" value="TreeGrafter"/>
</dbReference>
<evidence type="ECO:0000256" key="1">
    <source>
        <dbReference type="ARBA" id="ARBA00000085"/>
    </source>
</evidence>
<dbReference type="InterPro" id="IPR035965">
    <property type="entry name" value="PAS-like_dom_sf"/>
</dbReference>
<evidence type="ECO:0000256" key="7">
    <source>
        <dbReference type="ARBA" id="ARBA00022741"/>
    </source>
</evidence>
<dbReference type="FunFam" id="3.30.565.10:FF:000006">
    <property type="entry name" value="Sensor histidine kinase WalK"/>
    <property type="match status" value="1"/>
</dbReference>
<dbReference type="SUPFAM" id="SSF55874">
    <property type="entry name" value="ATPase domain of HSP90 chaperone/DNA topoisomerase II/histidine kinase"/>
    <property type="match status" value="1"/>
</dbReference>
<keyword evidence="12" id="KW-0812">Transmembrane</keyword>
<keyword evidence="6" id="KW-0808">Transferase</keyword>
<keyword evidence="8 14" id="KW-0418">Kinase</keyword>
<dbReference type="InterPro" id="IPR003661">
    <property type="entry name" value="HisK_dim/P_dom"/>
</dbReference>
<dbReference type="PROSITE" id="PS50109">
    <property type="entry name" value="HIS_KIN"/>
    <property type="match status" value="1"/>
</dbReference>
<organism evidence="14 15">
    <name type="scientific">Rhodopseudomonas palustris (strain DX-1)</name>
    <dbReference type="NCBI Taxonomy" id="652103"/>
    <lineage>
        <taxon>Bacteria</taxon>
        <taxon>Pseudomonadati</taxon>
        <taxon>Pseudomonadota</taxon>
        <taxon>Alphaproteobacteria</taxon>
        <taxon>Hyphomicrobiales</taxon>
        <taxon>Nitrobacteraceae</taxon>
        <taxon>Rhodopseudomonas</taxon>
    </lineage>
</organism>
<dbReference type="SMART" id="SM00388">
    <property type="entry name" value="HisKA"/>
    <property type="match status" value="1"/>
</dbReference>
<dbReference type="CDD" id="cd00082">
    <property type="entry name" value="HisKA"/>
    <property type="match status" value="1"/>
</dbReference>
<evidence type="ECO:0000256" key="10">
    <source>
        <dbReference type="ARBA" id="ARBA00023012"/>
    </source>
</evidence>
<dbReference type="InterPro" id="IPR050351">
    <property type="entry name" value="BphY/WalK/GraS-like"/>
</dbReference>
<keyword evidence="4" id="KW-1003">Cell membrane</keyword>
<accession>E6VH09</accession>
<dbReference type="Pfam" id="PF02518">
    <property type="entry name" value="HATPase_c"/>
    <property type="match status" value="1"/>
</dbReference>
<dbReference type="OrthoDB" id="9813151at2"/>
<sequence length="454" mass="49147">MTTAPAPDEQARPGRDLVFAAPAAPVSLLTHWSDRLRHAAIILLAAVLALTALVLFADLAVVPALAAFVGLVAAALVPWRLHDGANAIDDTLGISPVEMPVVSAIVGGMPDPAVLLDRAGRVIHLNAAAAQLAPALRVRELAQFALRSPEIVTALREAIATSEPRRVSYLDHGSIERWLELIIAPVEVPTAFGGTDQCMLMTFHDLTPLRRVEEMRADFVANASHELRTPLAALSGFIDTLQGQARDDPKARERFLGIMHAQATRMARLIDDLLSLSRVELSVHVRPDALIDLRPLIKQVTDGLEPLAKERRVVIDLDLPEEPVTIAGDREELLRLFENLIENALKYGASGGRVVVSVTTSVSGDGVPEYRALVRDFGPGIAPEHLPRLTERFYRVDVGDSRSQGGTGLGLSLVKHIVNRHRGRLLIESVLKKGATFTVCLPRGKSQVGVEKIN</sequence>
<dbReference type="eggNOG" id="COG5002">
    <property type="taxonomic scope" value="Bacteria"/>
</dbReference>
<dbReference type="FunFam" id="1.10.287.130:FF:000008">
    <property type="entry name" value="Two-component sensor histidine kinase"/>
    <property type="match status" value="1"/>
</dbReference>
<dbReference type="GO" id="GO:0005524">
    <property type="term" value="F:ATP binding"/>
    <property type="evidence" value="ECO:0007669"/>
    <property type="project" value="UniProtKB-KW"/>
</dbReference>
<comment type="catalytic activity">
    <reaction evidence="1">
        <text>ATP + protein L-histidine = ADP + protein N-phospho-L-histidine.</text>
        <dbReference type="EC" id="2.7.13.3"/>
    </reaction>
</comment>
<evidence type="ECO:0000256" key="9">
    <source>
        <dbReference type="ARBA" id="ARBA00022840"/>
    </source>
</evidence>
<reference evidence="14" key="1">
    <citation type="submission" date="2010-12" db="EMBL/GenBank/DDBJ databases">
        <title>Complete sequence of Rhodopseudomonas palustris DX-1.</title>
        <authorList>
            <consortium name="US DOE Joint Genome Institute"/>
            <person name="Lucas S."/>
            <person name="Copeland A."/>
            <person name="Lapidus A."/>
            <person name="Cheng J.-F."/>
            <person name="Goodwin L."/>
            <person name="Pitluck S."/>
            <person name="Misra M."/>
            <person name="Chertkov O."/>
            <person name="Detter J.C."/>
            <person name="Han C."/>
            <person name="Tapia R."/>
            <person name="Land M."/>
            <person name="Hauser L."/>
            <person name="Kyrpides N."/>
            <person name="Ivanova N."/>
            <person name="Ovchinnikova G."/>
            <person name="Logan B."/>
            <person name="Oda Y."/>
            <person name="Harwood C."/>
            <person name="Woyke T."/>
        </authorList>
    </citation>
    <scope>NUCLEOTIDE SEQUENCE [LARGE SCALE GENOMIC DNA]</scope>
    <source>
        <strain evidence="14">DX-1</strain>
    </source>
</reference>
<dbReference type="PRINTS" id="PR00344">
    <property type="entry name" value="BCTRLSENSOR"/>
</dbReference>
<dbReference type="SUPFAM" id="SSF47384">
    <property type="entry name" value="Homodimeric domain of signal transducing histidine kinase"/>
    <property type="match status" value="1"/>
</dbReference>
<evidence type="ECO:0000256" key="5">
    <source>
        <dbReference type="ARBA" id="ARBA00022553"/>
    </source>
</evidence>
<dbReference type="Gene3D" id="3.30.565.10">
    <property type="entry name" value="Histidine kinase-like ATPase, C-terminal domain"/>
    <property type="match status" value="1"/>
</dbReference>
<dbReference type="EC" id="2.7.13.3" evidence="3"/>
<dbReference type="BioCyc" id="RPAL652103:RPDX1_RS24580-MONOMER"/>
<dbReference type="SMART" id="SM00387">
    <property type="entry name" value="HATPase_c"/>
    <property type="match status" value="1"/>
</dbReference>
<dbReference type="PANTHER" id="PTHR45453:SF1">
    <property type="entry name" value="PHOSPHATE REGULON SENSOR PROTEIN PHOR"/>
    <property type="match status" value="1"/>
</dbReference>
<keyword evidence="11 12" id="KW-0472">Membrane</keyword>
<keyword evidence="5" id="KW-0597">Phosphoprotein</keyword>
<dbReference type="InterPro" id="IPR003594">
    <property type="entry name" value="HATPase_dom"/>
</dbReference>
<keyword evidence="10" id="KW-0902">Two-component regulatory system</keyword>
<dbReference type="InterPro" id="IPR005467">
    <property type="entry name" value="His_kinase_dom"/>
</dbReference>
<dbReference type="AlphaFoldDB" id="E6VH09"/>
<name>E6VH09_RHOPX</name>
<dbReference type="EMBL" id="CP002418">
    <property type="protein sequence ID" value="ADU46511.1"/>
    <property type="molecule type" value="Genomic_DNA"/>
</dbReference>
<evidence type="ECO:0000313" key="15">
    <source>
        <dbReference type="Proteomes" id="UP000001402"/>
    </source>
</evidence>
<proteinExistence type="predicted"/>
<dbReference type="Gene3D" id="1.10.287.130">
    <property type="match status" value="1"/>
</dbReference>
<protein>
    <recommendedName>
        <fullName evidence="3">histidine kinase</fullName>
        <ecNumber evidence="3">2.7.13.3</ecNumber>
    </recommendedName>
</protein>
<dbReference type="STRING" id="652103.Rpdx1_4970"/>
<evidence type="ECO:0000256" key="12">
    <source>
        <dbReference type="SAM" id="Phobius"/>
    </source>
</evidence>
<dbReference type="InterPro" id="IPR036890">
    <property type="entry name" value="HATPase_C_sf"/>
</dbReference>
<feature type="transmembrane region" description="Helical" evidence="12">
    <location>
        <begin position="38"/>
        <end position="57"/>
    </location>
</feature>
<dbReference type="InterPro" id="IPR004358">
    <property type="entry name" value="Sig_transdc_His_kin-like_C"/>
</dbReference>
<evidence type="ECO:0000256" key="11">
    <source>
        <dbReference type="ARBA" id="ARBA00023136"/>
    </source>
</evidence>
<comment type="subcellular location">
    <subcellularLocation>
        <location evidence="2">Cell membrane</location>
    </subcellularLocation>
</comment>
<dbReference type="PANTHER" id="PTHR45453">
    <property type="entry name" value="PHOSPHATE REGULON SENSOR PROTEIN PHOR"/>
    <property type="match status" value="1"/>
</dbReference>
<evidence type="ECO:0000256" key="6">
    <source>
        <dbReference type="ARBA" id="ARBA00022679"/>
    </source>
</evidence>
<evidence type="ECO:0000256" key="2">
    <source>
        <dbReference type="ARBA" id="ARBA00004236"/>
    </source>
</evidence>
<keyword evidence="9" id="KW-0067">ATP-binding</keyword>
<dbReference type="InterPro" id="IPR036097">
    <property type="entry name" value="HisK_dim/P_sf"/>
</dbReference>
<evidence type="ECO:0000313" key="14">
    <source>
        <dbReference type="EMBL" id="ADU46511.1"/>
    </source>
</evidence>
<gene>
    <name evidence="14" type="ordered locus">Rpdx1_4970</name>
</gene>
<evidence type="ECO:0000256" key="8">
    <source>
        <dbReference type="ARBA" id="ARBA00022777"/>
    </source>
</evidence>
<dbReference type="GO" id="GO:0005886">
    <property type="term" value="C:plasma membrane"/>
    <property type="evidence" value="ECO:0007669"/>
    <property type="project" value="UniProtKB-SubCell"/>
</dbReference>
<dbReference type="GO" id="GO:0004721">
    <property type="term" value="F:phosphoprotein phosphatase activity"/>
    <property type="evidence" value="ECO:0007669"/>
    <property type="project" value="TreeGrafter"/>
</dbReference>
<dbReference type="HOGENOM" id="CLU_000445_89_2_5"/>
<evidence type="ECO:0000259" key="13">
    <source>
        <dbReference type="PROSITE" id="PS50109"/>
    </source>
</evidence>
<dbReference type="Gene3D" id="3.30.450.20">
    <property type="entry name" value="PAS domain"/>
    <property type="match status" value="1"/>
</dbReference>
<dbReference type="Proteomes" id="UP000001402">
    <property type="component" value="Chromosome"/>
</dbReference>
<evidence type="ECO:0000256" key="4">
    <source>
        <dbReference type="ARBA" id="ARBA00022475"/>
    </source>
</evidence>
<keyword evidence="7" id="KW-0547">Nucleotide-binding</keyword>
<evidence type="ECO:0000256" key="3">
    <source>
        <dbReference type="ARBA" id="ARBA00012438"/>
    </source>
</evidence>
<keyword evidence="12" id="KW-1133">Transmembrane helix</keyword>
<dbReference type="KEGG" id="rpx:Rpdx1_4970"/>